<dbReference type="PANTHER" id="PTHR13887:SF14">
    <property type="entry name" value="DISULFIDE BOND FORMATION PROTEIN D"/>
    <property type="match status" value="1"/>
</dbReference>
<keyword evidence="3" id="KW-0560">Oxidoreductase</keyword>
<dbReference type="EMBL" id="BANT01000004">
    <property type="protein sequence ID" value="GAC56307.1"/>
    <property type="molecule type" value="Genomic_DNA"/>
</dbReference>
<sequence length="247" mass="26137">MSKKTPVTRENPDYQPRATSSRSAYVLIGVGVAVIALIVGGLVWNANKEYPDVEDAVLAENAAFIVGERTAPITVDVFEDFTCPHCREFEEQSGHALSAAAQAGELRVRYHLLTFMDDQSPSDSYSSRGAGAVLCAARHDDRQVFTRLHAALFAQAPGPDSNGDLTNAQMAELAGTVGADQQTRDCIAEGALVSQAQEMGRTSQQQLYNSNKGRVATPTVLVAGEPVSGILDGDGWVATLIAGGTGK</sequence>
<protein>
    <recommendedName>
        <fullName evidence="7">Thioredoxin-like fold domain-containing protein</fullName>
    </recommendedName>
</protein>
<accession>L7L8C2</accession>
<feature type="transmembrane region" description="Helical" evidence="6">
    <location>
        <begin position="24"/>
        <end position="44"/>
    </location>
</feature>
<evidence type="ECO:0000259" key="7">
    <source>
        <dbReference type="Pfam" id="PF13462"/>
    </source>
</evidence>
<evidence type="ECO:0000313" key="8">
    <source>
        <dbReference type="EMBL" id="GAC56307.1"/>
    </source>
</evidence>
<dbReference type="CDD" id="cd02972">
    <property type="entry name" value="DsbA_family"/>
    <property type="match status" value="1"/>
</dbReference>
<keyword evidence="2" id="KW-0732">Signal</keyword>
<dbReference type="eggNOG" id="COG1651">
    <property type="taxonomic scope" value="Bacteria"/>
</dbReference>
<keyword evidence="6" id="KW-0472">Membrane</keyword>
<evidence type="ECO:0000256" key="4">
    <source>
        <dbReference type="ARBA" id="ARBA00023157"/>
    </source>
</evidence>
<evidence type="ECO:0000256" key="5">
    <source>
        <dbReference type="ARBA" id="ARBA00023284"/>
    </source>
</evidence>
<dbReference type="Proteomes" id="UP000053405">
    <property type="component" value="Unassembled WGS sequence"/>
</dbReference>
<keyword evidence="9" id="KW-1185">Reference proteome</keyword>
<evidence type="ECO:0000313" key="9">
    <source>
        <dbReference type="Proteomes" id="UP000053405"/>
    </source>
</evidence>
<dbReference type="Pfam" id="PF13462">
    <property type="entry name" value="Thioredoxin_4"/>
    <property type="match status" value="1"/>
</dbReference>
<dbReference type="Gene3D" id="3.40.30.10">
    <property type="entry name" value="Glutaredoxin"/>
    <property type="match status" value="1"/>
</dbReference>
<evidence type="ECO:0000256" key="3">
    <source>
        <dbReference type="ARBA" id="ARBA00023002"/>
    </source>
</evidence>
<keyword evidence="6" id="KW-1133">Transmembrane helix</keyword>
<name>L7L8C2_9ACTN</name>
<dbReference type="RefSeq" id="WP_005936251.1">
    <property type="nucleotide sequence ID" value="NZ_ATVK01000041.1"/>
</dbReference>
<comment type="caution">
    <text evidence="8">The sequence shown here is derived from an EMBL/GenBank/DDBJ whole genome shotgun (WGS) entry which is preliminary data.</text>
</comment>
<dbReference type="InterPro" id="IPR036249">
    <property type="entry name" value="Thioredoxin-like_sf"/>
</dbReference>
<keyword evidence="6" id="KW-0812">Transmembrane</keyword>
<reference evidence="8 9" key="1">
    <citation type="submission" date="2012-12" db="EMBL/GenBank/DDBJ databases">
        <title>Whole genome shotgun sequence of Gordonia hirsuta NBRC 16056.</title>
        <authorList>
            <person name="Isaki-Nakamura S."/>
            <person name="Hosoyama A."/>
            <person name="Tsuchikane K."/>
            <person name="Katsumata H."/>
            <person name="Baba S."/>
            <person name="Yamazaki S."/>
            <person name="Fujita N."/>
        </authorList>
    </citation>
    <scope>NUCLEOTIDE SEQUENCE [LARGE SCALE GENOMIC DNA]</scope>
    <source>
        <strain evidence="8 9">NBRC 16056</strain>
    </source>
</reference>
<dbReference type="STRING" id="1121927.GOHSU_04_01770"/>
<gene>
    <name evidence="8" type="ORF">GOHSU_04_01770</name>
</gene>
<evidence type="ECO:0000256" key="2">
    <source>
        <dbReference type="ARBA" id="ARBA00022729"/>
    </source>
</evidence>
<dbReference type="AlphaFoldDB" id="L7L8C2"/>
<comment type="similarity">
    <text evidence="1">Belongs to the thioredoxin family. DsbA subfamily.</text>
</comment>
<dbReference type="OrthoDB" id="117402at2"/>
<proteinExistence type="inferred from homology"/>
<keyword evidence="5" id="KW-0676">Redox-active center</keyword>
<evidence type="ECO:0000256" key="6">
    <source>
        <dbReference type="SAM" id="Phobius"/>
    </source>
</evidence>
<evidence type="ECO:0000256" key="1">
    <source>
        <dbReference type="ARBA" id="ARBA00005791"/>
    </source>
</evidence>
<keyword evidence="4" id="KW-1015">Disulfide bond</keyword>
<dbReference type="PANTHER" id="PTHR13887">
    <property type="entry name" value="GLUTATHIONE S-TRANSFERASE KAPPA"/>
    <property type="match status" value="1"/>
</dbReference>
<dbReference type="GO" id="GO:0016491">
    <property type="term" value="F:oxidoreductase activity"/>
    <property type="evidence" value="ECO:0007669"/>
    <property type="project" value="UniProtKB-KW"/>
</dbReference>
<organism evidence="8 9">
    <name type="scientific">Gordonia hirsuta DSM 44140 = NBRC 16056</name>
    <dbReference type="NCBI Taxonomy" id="1121927"/>
    <lineage>
        <taxon>Bacteria</taxon>
        <taxon>Bacillati</taxon>
        <taxon>Actinomycetota</taxon>
        <taxon>Actinomycetes</taxon>
        <taxon>Mycobacteriales</taxon>
        <taxon>Gordoniaceae</taxon>
        <taxon>Gordonia</taxon>
    </lineage>
</organism>
<dbReference type="SUPFAM" id="SSF52833">
    <property type="entry name" value="Thioredoxin-like"/>
    <property type="match status" value="1"/>
</dbReference>
<feature type="domain" description="Thioredoxin-like fold" evidence="7">
    <location>
        <begin position="64"/>
        <end position="237"/>
    </location>
</feature>
<dbReference type="InterPro" id="IPR012336">
    <property type="entry name" value="Thioredoxin-like_fold"/>
</dbReference>